<dbReference type="Gene3D" id="4.10.320.10">
    <property type="entry name" value="E3-binding domain"/>
    <property type="match status" value="1"/>
</dbReference>
<name>A0A2Z4J708_9ACTN</name>
<evidence type="ECO:0000256" key="1">
    <source>
        <dbReference type="ARBA" id="ARBA00023125"/>
    </source>
</evidence>
<sequence>MARRIVELVEITDDVTGEVIPEEDADTVRFSVDGMLFKLETSQEYADGFRDMLAKYVALAQVDDEYAISPKSAQGIRTRTAAPAKRTAAPRRAATGSGHTLVMVRSWAQGEGYDLGDRGRIPASIQEAYAKAHGVSVEDLTASK</sequence>
<evidence type="ECO:0000313" key="6">
    <source>
        <dbReference type="Proteomes" id="UP000249616"/>
    </source>
</evidence>
<evidence type="ECO:0008006" key="7">
    <source>
        <dbReference type="Google" id="ProtNLM"/>
    </source>
</evidence>
<dbReference type="GO" id="GO:0016746">
    <property type="term" value="F:acyltransferase activity"/>
    <property type="evidence" value="ECO:0007669"/>
    <property type="project" value="InterPro"/>
</dbReference>
<proteinExistence type="predicted"/>
<dbReference type="Pfam" id="PF23359">
    <property type="entry name" value="Lsr2_DNA-bd"/>
    <property type="match status" value="1"/>
</dbReference>
<accession>A0A2Z4J708</accession>
<dbReference type="GO" id="GO:0003677">
    <property type="term" value="F:DNA binding"/>
    <property type="evidence" value="ECO:0007669"/>
    <property type="project" value="UniProtKB-KW"/>
</dbReference>
<dbReference type="InterPro" id="IPR055370">
    <property type="entry name" value="Lsr2_DNA-bd"/>
</dbReference>
<dbReference type="Proteomes" id="UP000249616">
    <property type="component" value="Chromosome"/>
</dbReference>
<feature type="region of interest" description="Disordered" evidence="2">
    <location>
        <begin position="74"/>
        <end position="97"/>
    </location>
</feature>
<keyword evidence="6" id="KW-1185">Reference proteome</keyword>
<dbReference type="Pfam" id="PF11774">
    <property type="entry name" value="Lsr2"/>
    <property type="match status" value="1"/>
</dbReference>
<evidence type="ECO:0000313" key="5">
    <source>
        <dbReference type="EMBL" id="AWW40786.1"/>
    </source>
</evidence>
<evidence type="ECO:0000256" key="2">
    <source>
        <dbReference type="SAM" id="MobiDB-lite"/>
    </source>
</evidence>
<feature type="domain" description="Lsr2 dimerization" evidence="3">
    <location>
        <begin position="1"/>
        <end position="61"/>
    </location>
</feature>
<feature type="compositionally biased region" description="Low complexity" evidence="2">
    <location>
        <begin position="77"/>
        <end position="95"/>
    </location>
</feature>
<dbReference type="InterPro" id="IPR036625">
    <property type="entry name" value="E3-bd_dom_sf"/>
</dbReference>
<feature type="domain" description="Lsr2 DNA-binding" evidence="4">
    <location>
        <begin position="103"/>
        <end position="132"/>
    </location>
</feature>
<protein>
    <recommendedName>
        <fullName evidence="7">Lsr2 family protein</fullName>
    </recommendedName>
</protein>
<dbReference type="InterPro" id="IPR042261">
    <property type="entry name" value="Lsr2-like_dimerization"/>
</dbReference>
<keyword evidence="1" id="KW-0238">DNA-binding</keyword>
<reference evidence="5 6" key="1">
    <citation type="journal article" date="2019" name="Int. J. Syst. Evol. Microbiol.">
        <title>Streptomyces cadmiisoli sp. nov., a novel actinomycete isolated from cadmium-contaminated soil.</title>
        <authorList>
            <person name="Li K."/>
            <person name="Tang X."/>
            <person name="Zhao J."/>
            <person name="Guo Y."/>
            <person name="Tang Y."/>
            <person name="Gao J."/>
        </authorList>
    </citation>
    <scope>NUCLEOTIDE SEQUENCE [LARGE SCALE GENOMIC DNA]</scope>
    <source>
        <strain evidence="5 6">ZFG47</strain>
    </source>
</reference>
<dbReference type="Gene3D" id="3.30.60.230">
    <property type="entry name" value="Lsr2, dimerization domain"/>
    <property type="match status" value="1"/>
</dbReference>
<evidence type="ECO:0000259" key="3">
    <source>
        <dbReference type="Pfam" id="PF11774"/>
    </source>
</evidence>
<gene>
    <name evidence="5" type="ORF">DN051_32325</name>
</gene>
<dbReference type="AlphaFoldDB" id="A0A2Z4J708"/>
<organism evidence="5 6">
    <name type="scientific">Streptomyces cadmiisoli</name>
    <dbReference type="NCBI Taxonomy" id="2184053"/>
    <lineage>
        <taxon>Bacteria</taxon>
        <taxon>Bacillati</taxon>
        <taxon>Actinomycetota</taxon>
        <taxon>Actinomycetes</taxon>
        <taxon>Kitasatosporales</taxon>
        <taxon>Streptomycetaceae</taxon>
        <taxon>Streptomyces</taxon>
        <taxon>Streptomyces aurantiacus group</taxon>
    </lineage>
</organism>
<dbReference type="RefSeq" id="WP_112440204.1">
    <property type="nucleotide sequence ID" value="NZ_CP030073.1"/>
</dbReference>
<dbReference type="EMBL" id="CP030073">
    <property type="protein sequence ID" value="AWW40786.1"/>
    <property type="molecule type" value="Genomic_DNA"/>
</dbReference>
<dbReference type="InterPro" id="IPR024412">
    <property type="entry name" value="Lsr2_dim_dom"/>
</dbReference>
<evidence type="ECO:0000259" key="4">
    <source>
        <dbReference type="Pfam" id="PF23359"/>
    </source>
</evidence>
<dbReference type="KEGG" id="scad:DN051_32325"/>